<gene>
    <name evidence="2" type="ORF">LCGC14_1890580</name>
</gene>
<evidence type="ECO:0000256" key="1">
    <source>
        <dbReference type="SAM" id="Phobius"/>
    </source>
</evidence>
<feature type="transmembrane region" description="Helical" evidence="1">
    <location>
        <begin position="205"/>
        <end position="227"/>
    </location>
</feature>
<dbReference type="AlphaFoldDB" id="A0A0F9FZV4"/>
<dbReference type="EMBL" id="LAZR01019623">
    <property type="protein sequence ID" value="KKL91848.1"/>
    <property type="molecule type" value="Genomic_DNA"/>
</dbReference>
<keyword evidence="1" id="KW-1133">Transmembrane helix</keyword>
<feature type="transmembrane region" description="Helical" evidence="1">
    <location>
        <begin position="171"/>
        <end position="193"/>
    </location>
</feature>
<feature type="transmembrane region" description="Helical" evidence="1">
    <location>
        <begin position="12"/>
        <end position="35"/>
    </location>
</feature>
<accession>A0A0F9FZV4</accession>
<sequence length="501" mass="58931">MNNKIIIHWQDWVIFVLICIISVILLYCIGAIMYLKNRNPLIKSKNVPLLCIMGISGLIHIWSVTICNNHFSWLSSIEYNNCVLWNYWFQYFFGLCPWFIAIIIRLITYGSTFSRHLTNIGYEKLRIYKWICPILFIVLPLFILLISITITKGSYFDESIQKCQSLIGFKLLLFIWIMFLGLILIISMCFINFDIMDDYDGEFKIISHIILFAILVVFFNGFITFLGLTKNHVYARFFATLSIALFHIFSFLRICGLPLYKSLINDKTYLHEFFVNQNKQVLNLFSIKEIKSDIPEIFDDFLDYCMEKSTVINPSNLVLCYKSIQIWKNSFDKVNPYLNLNIVFKERKQKHQDIINQFLLDPTDHNDPKYIKFQDSIQDIMTGNINSKNLFLKVEEWIIEVLDSSFGSNYLQKDIYKRNFYINNAFIAENFINIKLAKSRKRQINENLIDKSIINISFIILPPRPKPRPVQQQRSGCGRRSGSSRPLRLVLVLRSRLGMLN</sequence>
<comment type="caution">
    <text evidence="2">The sequence shown here is derived from an EMBL/GenBank/DDBJ whole genome shotgun (WGS) entry which is preliminary data.</text>
</comment>
<protein>
    <recommendedName>
        <fullName evidence="3">RGS domain-containing protein</fullName>
    </recommendedName>
</protein>
<keyword evidence="1" id="KW-0472">Membrane</keyword>
<feature type="transmembrane region" description="Helical" evidence="1">
    <location>
        <begin position="233"/>
        <end position="252"/>
    </location>
</feature>
<keyword evidence="1" id="KW-0812">Transmembrane</keyword>
<reference evidence="2" key="1">
    <citation type="journal article" date="2015" name="Nature">
        <title>Complex archaea that bridge the gap between prokaryotes and eukaryotes.</title>
        <authorList>
            <person name="Spang A."/>
            <person name="Saw J.H."/>
            <person name="Jorgensen S.L."/>
            <person name="Zaremba-Niedzwiedzka K."/>
            <person name="Martijn J."/>
            <person name="Lind A.E."/>
            <person name="van Eijk R."/>
            <person name="Schleper C."/>
            <person name="Guy L."/>
            <person name="Ettema T.J."/>
        </authorList>
    </citation>
    <scope>NUCLEOTIDE SEQUENCE</scope>
</reference>
<feature type="transmembrane region" description="Helical" evidence="1">
    <location>
        <begin position="127"/>
        <end position="151"/>
    </location>
</feature>
<organism evidence="2">
    <name type="scientific">marine sediment metagenome</name>
    <dbReference type="NCBI Taxonomy" id="412755"/>
    <lineage>
        <taxon>unclassified sequences</taxon>
        <taxon>metagenomes</taxon>
        <taxon>ecological metagenomes</taxon>
    </lineage>
</organism>
<evidence type="ECO:0008006" key="3">
    <source>
        <dbReference type="Google" id="ProtNLM"/>
    </source>
</evidence>
<feature type="transmembrane region" description="Helical" evidence="1">
    <location>
        <begin position="85"/>
        <end position="107"/>
    </location>
</feature>
<proteinExistence type="predicted"/>
<evidence type="ECO:0000313" key="2">
    <source>
        <dbReference type="EMBL" id="KKL91848.1"/>
    </source>
</evidence>
<name>A0A0F9FZV4_9ZZZZ</name>
<feature type="transmembrane region" description="Helical" evidence="1">
    <location>
        <begin position="47"/>
        <end position="65"/>
    </location>
</feature>